<evidence type="ECO:0000259" key="12">
    <source>
        <dbReference type="PROSITE" id="PS51192"/>
    </source>
</evidence>
<dbReference type="InterPro" id="IPR036388">
    <property type="entry name" value="WH-like_DNA-bd_sf"/>
</dbReference>
<dbReference type="InterPro" id="IPR027417">
    <property type="entry name" value="P-loop_NTPase"/>
</dbReference>
<dbReference type="Pfam" id="PF00270">
    <property type="entry name" value="DEAD"/>
    <property type="match status" value="1"/>
</dbReference>
<dbReference type="GO" id="GO:0043138">
    <property type="term" value="F:3'-5' DNA helicase activity"/>
    <property type="evidence" value="ECO:0007669"/>
    <property type="project" value="UniProtKB-EC"/>
</dbReference>
<evidence type="ECO:0000313" key="16">
    <source>
        <dbReference type="Proteomes" id="UP000070412"/>
    </source>
</evidence>
<organism evidence="14">
    <name type="scientific">Sarcoptes scabiei</name>
    <name type="common">Itch mite</name>
    <name type="synonym">Acarus scabiei</name>
    <dbReference type="NCBI Taxonomy" id="52283"/>
    <lineage>
        <taxon>Eukaryota</taxon>
        <taxon>Metazoa</taxon>
        <taxon>Ecdysozoa</taxon>
        <taxon>Arthropoda</taxon>
        <taxon>Chelicerata</taxon>
        <taxon>Arachnida</taxon>
        <taxon>Acari</taxon>
        <taxon>Acariformes</taxon>
        <taxon>Sarcoptiformes</taxon>
        <taxon>Astigmata</taxon>
        <taxon>Psoroptidia</taxon>
        <taxon>Sarcoptoidea</taxon>
        <taxon>Sarcoptidae</taxon>
        <taxon>Sarcoptinae</taxon>
        <taxon>Sarcoptes</taxon>
    </lineage>
</organism>
<dbReference type="GO" id="GO:0003676">
    <property type="term" value="F:nucleic acid binding"/>
    <property type="evidence" value="ECO:0007669"/>
    <property type="project" value="InterPro"/>
</dbReference>
<accession>A0A834RAG3</accession>
<evidence type="ECO:0000313" key="15">
    <source>
        <dbReference type="EnsemblMetazoa" id="KAF7492112.1"/>
    </source>
</evidence>
<evidence type="ECO:0000256" key="9">
    <source>
        <dbReference type="ARBA" id="ARBA00034808"/>
    </source>
</evidence>
<dbReference type="GO" id="GO:0016787">
    <property type="term" value="F:hydrolase activity"/>
    <property type="evidence" value="ECO:0007669"/>
    <property type="project" value="UniProtKB-KW"/>
</dbReference>
<evidence type="ECO:0000256" key="5">
    <source>
        <dbReference type="ARBA" id="ARBA00022840"/>
    </source>
</evidence>
<feature type="compositionally biased region" description="Polar residues" evidence="11">
    <location>
        <begin position="1013"/>
        <end position="1026"/>
    </location>
</feature>
<dbReference type="CDD" id="cd18795">
    <property type="entry name" value="SF2_C_Ski2"/>
    <property type="match status" value="1"/>
</dbReference>
<gene>
    <name evidence="14" type="ORF">SSS_4476</name>
</gene>
<dbReference type="GO" id="GO:0051321">
    <property type="term" value="P:meiotic cell cycle"/>
    <property type="evidence" value="ECO:0007669"/>
    <property type="project" value="UniProtKB-KW"/>
</dbReference>
<dbReference type="Proteomes" id="UP000070412">
    <property type="component" value="Unassembled WGS sequence"/>
</dbReference>
<dbReference type="SUPFAM" id="SSF52540">
    <property type="entry name" value="P-loop containing nucleoside triphosphate hydrolases"/>
    <property type="match status" value="1"/>
</dbReference>
<keyword evidence="6" id="KW-0413">Isomerase</keyword>
<keyword evidence="16" id="KW-1185">Reference proteome</keyword>
<evidence type="ECO:0000256" key="7">
    <source>
        <dbReference type="ARBA" id="ARBA00023254"/>
    </source>
</evidence>
<keyword evidence="3" id="KW-0378">Hydrolase</keyword>
<dbReference type="AlphaFoldDB" id="A0A834RAG3"/>
<dbReference type="GO" id="GO:0005524">
    <property type="term" value="F:ATP binding"/>
    <property type="evidence" value="ECO:0007669"/>
    <property type="project" value="UniProtKB-KW"/>
</dbReference>
<reference evidence="16" key="1">
    <citation type="journal article" date="2020" name="PLoS Negl. Trop. Dis.">
        <title>High-quality nuclear genome for Sarcoptes scabiei-A critical resource for a neglected parasite.</title>
        <authorList>
            <person name="Korhonen P.K."/>
            <person name="Gasser R.B."/>
            <person name="Ma G."/>
            <person name="Wang T."/>
            <person name="Stroehlein A.J."/>
            <person name="Young N.D."/>
            <person name="Ang C.S."/>
            <person name="Fernando D.D."/>
            <person name="Lu H.C."/>
            <person name="Taylor S."/>
            <person name="Reynolds S.L."/>
            <person name="Mofiz E."/>
            <person name="Najaraj S.H."/>
            <person name="Gowda H."/>
            <person name="Madugundu A."/>
            <person name="Renuse S."/>
            <person name="Holt D."/>
            <person name="Pandey A."/>
            <person name="Papenfuss A.T."/>
            <person name="Fischer K."/>
        </authorList>
    </citation>
    <scope>NUCLEOTIDE SEQUENCE [LARGE SCALE GENOMIC DNA]</scope>
</reference>
<evidence type="ECO:0000256" key="10">
    <source>
        <dbReference type="ARBA" id="ARBA00048988"/>
    </source>
</evidence>
<dbReference type="EC" id="5.6.2.4" evidence="9"/>
<name>A0A834RAG3_SARSC</name>
<dbReference type="Pfam" id="PF02889">
    <property type="entry name" value="Sec63"/>
    <property type="match status" value="1"/>
</dbReference>
<dbReference type="OMA" id="SACIPNV"/>
<keyword evidence="2" id="KW-0547">Nucleotide-binding</keyword>
<evidence type="ECO:0000259" key="13">
    <source>
        <dbReference type="PROSITE" id="PS51194"/>
    </source>
</evidence>
<dbReference type="SMART" id="SM00487">
    <property type="entry name" value="DEXDc"/>
    <property type="match status" value="1"/>
</dbReference>
<evidence type="ECO:0000256" key="1">
    <source>
        <dbReference type="ARBA" id="ARBA00010140"/>
    </source>
</evidence>
<dbReference type="InterPro" id="IPR001650">
    <property type="entry name" value="Helicase_C-like"/>
</dbReference>
<dbReference type="Pfam" id="PF00271">
    <property type="entry name" value="Helicase_C"/>
    <property type="match status" value="1"/>
</dbReference>
<dbReference type="InterPro" id="IPR052247">
    <property type="entry name" value="Meiotic_Crossover_Helicase"/>
</dbReference>
<proteinExistence type="inferred from homology"/>
<dbReference type="PROSITE" id="PS51192">
    <property type="entry name" value="HELICASE_ATP_BIND_1"/>
    <property type="match status" value="1"/>
</dbReference>
<dbReference type="Gene3D" id="3.40.50.300">
    <property type="entry name" value="P-loop containing nucleotide triphosphate hydrolases"/>
    <property type="match status" value="2"/>
</dbReference>
<evidence type="ECO:0000256" key="11">
    <source>
        <dbReference type="SAM" id="MobiDB-lite"/>
    </source>
</evidence>
<dbReference type="InterPro" id="IPR057842">
    <property type="entry name" value="WH_MER3"/>
</dbReference>
<dbReference type="SUPFAM" id="SSF158702">
    <property type="entry name" value="Sec63 N-terminal domain-like"/>
    <property type="match status" value="1"/>
</dbReference>
<dbReference type="Pfam" id="PF23445">
    <property type="entry name" value="WHD_SNRNP200"/>
    <property type="match status" value="1"/>
</dbReference>
<evidence type="ECO:0000256" key="6">
    <source>
        <dbReference type="ARBA" id="ARBA00023235"/>
    </source>
</evidence>
<dbReference type="Gene3D" id="1.10.3380.10">
    <property type="entry name" value="Sec63 N-terminal domain-like domain"/>
    <property type="match status" value="1"/>
</dbReference>
<sequence length="1185" mass="136201">MKNFNSRLEIPPLIDSQLIENQSERSINELPEEFVGIFSDRFQCFNRIQSFLFDVILKTHQSLVICAPTASGKTVLLEMAMIHEIMKHESKNAISNKFHVLYLAPLKAIVEEKCLEWQQRFFKFKVNCFSLTGDTEFEDYKASRSTNFAKVNILLATPEKFDYMIRNNSESRELLRLFQLVMIDEVHMLGDKLRGDKLEATITRIKAIRDKVNDAFTSENYSDYAKSDCLSKRSNHLRFIAISATAPNVEDIAAWLDIKNGYGIRLSPELRPVKLKKFVFGVEPIKSAASSEYRFDIQLSYKLERYIREYSSAKPTLVFCSTRKSVEFTAKILASSHLSFFANHSQRSKYFYELSRLAESQLDMNNGSTEFNFKNAELKLTLATGVGFYHSGLDHGDRRLLEKLFAQSLVPVLVSTSSLAMGVNLPAHLVVIKNTVQYNAGYTTEYDISQILQMIGRAGRQHLDEDSVAIILTKEEKKSTYESLLNSEKAVESNLFRTLAEQLMVEIVLKTINSIKMAMDWICSTFLFIRIVKNPRLYGSDIQEGDYGQAMPIVKKWCQTTMNKLKSLGLIIFKGQENFDSTPLARIMTKNCVSVATTQKLMQLVQTKCSLQKLLEELCGCKELNQDVIIRVNEKRFLNDLNKKIRFRFKERFKTNIAKINCLIQATFECLTIETCLLQDCNKIMSSGQRVSKCLVEIFFYVYKIIFSRKETEADLNLKLSKHEMHLETFVSAVRLMQAFRTKMWYDSQFISKQLPKIGQTYATVLIENGYITFQDLMESNPRSIEFCLKRNPPFGSLLIEEVKSLPKYCLTLRKNLNQEFILNERMEVQVQFKAMIDFEVHLNQQFHRSLKILKPENHFIFIFVGCLECDRMICLYRMNDSDLLKSNNFFKNTIILLTLQQETNLTRTKNVGDEKLTEVATNDCEINATKSSDEELSLQKIDETSMNLINNIELFGEKSSENSNFHCFAENQAKHTIKAFLVSESFAGLDSEAELTFDFDEEKIFKSDLETVKNSTSENGNPETNSQDDLDNLEIDEIEELISRSKNKIDQSSSADEIEISSNSNLVECKINLKPYSLKSKKNRQNNSNKLSYHRKKFKTHSSMLNSIANDPFIQSVIASLKKSKSYPSEEIIRAPKSKRKIRLNSNRSNDISSASFYSLDFSCSKTKANAEISMQDAIENIDF</sequence>
<dbReference type="PROSITE" id="PS51194">
    <property type="entry name" value="HELICASE_CTER"/>
    <property type="match status" value="1"/>
</dbReference>
<keyword evidence="5" id="KW-0067">ATP-binding</keyword>
<dbReference type="Gene3D" id="1.10.10.10">
    <property type="entry name" value="Winged helix-like DNA-binding domain superfamily/Winged helix DNA-binding domain"/>
    <property type="match status" value="1"/>
</dbReference>
<dbReference type="InterPro" id="IPR014001">
    <property type="entry name" value="Helicase_ATP-bd"/>
</dbReference>
<feature type="domain" description="Helicase C-terminal" evidence="13">
    <location>
        <begin position="302"/>
        <end position="507"/>
    </location>
</feature>
<feature type="region of interest" description="Disordered" evidence="11">
    <location>
        <begin position="1011"/>
        <end position="1033"/>
    </location>
</feature>
<dbReference type="SMART" id="SM00973">
    <property type="entry name" value="Sec63"/>
    <property type="match status" value="1"/>
</dbReference>
<evidence type="ECO:0000256" key="8">
    <source>
        <dbReference type="ARBA" id="ARBA00034617"/>
    </source>
</evidence>
<comment type="catalytic activity">
    <reaction evidence="8">
        <text>Couples ATP hydrolysis with the unwinding of duplex DNA by translocating in the 3'-5' direction.</text>
        <dbReference type="EC" id="5.6.2.4"/>
    </reaction>
</comment>
<comment type="catalytic activity">
    <reaction evidence="10">
        <text>ATP + H2O = ADP + phosphate + H(+)</text>
        <dbReference type="Rhea" id="RHEA:13065"/>
        <dbReference type="ChEBI" id="CHEBI:15377"/>
        <dbReference type="ChEBI" id="CHEBI:15378"/>
        <dbReference type="ChEBI" id="CHEBI:30616"/>
        <dbReference type="ChEBI" id="CHEBI:43474"/>
        <dbReference type="ChEBI" id="CHEBI:456216"/>
        <dbReference type="EC" id="5.6.2.4"/>
    </reaction>
</comment>
<dbReference type="EMBL" id="WVUK01000057">
    <property type="protein sequence ID" value="KAF7492112.1"/>
    <property type="molecule type" value="Genomic_DNA"/>
</dbReference>
<comment type="similarity">
    <text evidence="1">Belongs to the helicase family. SKI2 subfamily.</text>
</comment>
<protein>
    <recommendedName>
        <fullName evidence="9">DNA 3'-5' helicase</fullName>
        <ecNumber evidence="9">5.6.2.4</ecNumber>
    </recommendedName>
</protein>
<evidence type="ECO:0000256" key="3">
    <source>
        <dbReference type="ARBA" id="ARBA00022801"/>
    </source>
</evidence>
<keyword evidence="4 14" id="KW-0347">Helicase</keyword>
<dbReference type="InterPro" id="IPR011545">
    <property type="entry name" value="DEAD/DEAH_box_helicase_dom"/>
</dbReference>
<dbReference type="OrthoDB" id="5575at2759"/>
<keyword evidence="7" id="KW-0469">Meiosis</keyword>
<dbReference type="PANTHER" id="PTHR47835">
    <property type="entry name" value="HFM1, ATP DEPENDENT DNA HELICASE HOMOLOG"/>
    <property type="match status" value="1"/>
</dbReference>
<evidence type="ECO:0000256" key="4">
    <source>
        <dbReference type="ARBA" id="ARBA00022806"/>
    </source>
</evidence>
<evidence type="ECO:0000256" key="2">
    <source>
        <dbReference type="ARBA" id="ARBA00022741"/>
    </source>
</evidence>
<evidence type="ECO:0000313" key="14">
    <source>
        <dbReference type="EMBL" id="KAF7492112.1"/>
    </source>
</evidence>
<dbReference type="EnsemblMetazoa" id="SSS_4476s_mrna">
    <property type="protein sequence ID" value="KAF7492112.1"/>
    <property type="gene ID" value="SSS_4476"/>
</dbReference>
<feature type="domain" description="Helicase ATP-binding" evidence="12">
    <location>
        <begin position="54"/>
        <end position="264"/>
    </location>
</feature>
<dbReference type="InterPro" id="IPR004179">
    <property type="entry name" value="Sec63-dom"/>
</dbReference>
<dbReference type="PANTHER" id="PTHR47835:SF3">
    <property type="entry name" value="HELICASE FOR MEIOSIS 1"/>
    <property type="match status" value="1"/>
</dbReference>
<reference evidence="15" key="3">
    <citation type="submission" date="2022-06" db="UniProtKB">
        <authorList>
            <consortium name="EnsemblMetazoa"/>
        </authorList>
    </citation>
    <scope>IDENTIFICATION</scope>
</reference>
<dbReference type="SMART" id="SM00490">
    <property type="entry name" value="HELICc"/>
    <property type="match status" value="1"/>
</dbReference>
<reference evidence="14" key="2">
    <citation type="submission" date="2020-01" db="EMBL/GenBank/DDBJ databases">
        <authorList>
            <person name="Korhonen P.K.K."/>
            <person name="Guangxu M.G."/>
            <person name="Wang T.W."/>
            <person name="Stroehlein A.J.S."/>
            <person name="Young N.D."/>
            <person name="Ang C.-S.A."/>
            <person name="Fernando D.W.F."/>
            <person name="Lu H.L."/>
            <person name="Taylor S.T."/>
            <person name="Ehtesham M.E.M."/>
            <person name="Najaraj S.H.N."/>
            <person name="Harsha G.H.G."/>
            <person name="Madugundu A.M."/>
            <person name="Renuse S.R."/>
            <person name="Holt D.H."/>
            <person name="Pandey A.P."/>
            <person name="Papenfuss A.P."/>
            <person name="Gasser R.B.G."/>
            <person name="Fischer K.F."/>
        </authorList>
    </citation>
    <scope>NUCLEOTIDE SEQUENCE</scope>
    <source>
        <strain evidence="14">SSS_KF_BRIS2020</strain>
    </source>
</reference>